<dbReference type="PROSITE" id="PS00211">
    <property type="entry name" value="ABC_TRANSPORTER_1"/>
    <property type="match status" value="1"/>
</dbReference>
<evidence type="ECO:0000313" key="7">
    <source>
        <dbReference type="EMBL" id="AKU18771.1"/>
    </source>
</evidence>
<accession>A0A0K1JPY6</accession>
<dbReference type="GO" id="GO:0005524">
    <property type="term" value="F:ATP binding"/>
    <property type="evidence" value="ECO:0007669"/>
    <property type="project" value="UniProtKB-KW"/>
</dbReference>
<evidence type="ECO:0000259" key="6">
    <source>
        <dbReference type="PROSITE" id="PS50893"/>
    </source>
</evidence>
<dbReference type="KEGG" id="lmoi:VV02_08960"/>
<dbReference type="GO" id="GO:0046677">
    <property type="term" value="P:response to antibiotic"/>
    <property type="evidence" value="ECO:0007669"/>
    <property type="project" value="UniProtKB-KW"/>
</dbReference>
<evidence type="ECO:0000256" key="5">
    <source>
        <dbReference type="ARBA" id="ARBA00023251"/>
    </source>
</evidence>
<evidence type="ECO:0000256" key="1">
    <source>
        <dbReference type="ARBA" id="ARBA00004202"/>
    </source>
</evidence>
<dbReference type="Pfam" id="PF00005">
    <property type="entry name" value="ABC_tran"/>
    <property type="match status" value="1"/>
</dbReference>
<comment type="subcellular location">
    <subcellularLocation>
        <location evidence="1">Cell membrane</location>
        <topology evidence="1">Peripheral membrane protein</topology>
    </subcellularLocation>
</comment>
<dbReference type="Proteomes" id="UP000066480">
    <property type="component" value="Chromosome"/>
</dbReference>
<protein>
    <recommendedName>
        <fullName evidence="6">ABC transporter domain-containing protein</fullName>
    </recommendedName>
</protein>
<dbReference type="InterPro" id="IPR017871">
    <property type="entry name" value="ABC_transporter-like_CS"/>
</dbReference>
<feature type="domain" description="ABC transporter" evidence="6">
    <location>
        <begin position="1"/>
        <end position="223"/>
    </location>
</feature>
<dbReference type="PANTHER" id="PTHR42711">
    <property type="entry name" value="ABC TRANSPORTER ATP-BINDING PROTEIN"/>
    <property type="match status" value="1"/>
</dbReference>
<keyword evidence="5" id="KW-0046">Antibiotic resistance</keyword>
<sequence length="290" mass="31165">MELVGVTRRFGERVVIDELSLRVERGQIVALLGLNGAGKTTTISMILGLLRPDHGDIHVMGVEPRTAMRQGQVGAMLQSARVPPRATVRDVLRLATALYADAMPVPELARLANLEDLIGRRVDRLSGGELQRLRFAVSAAGRPELVILDEPTTAMDVPSRHAFWQQIQAHAAAGMTVLFCTHLLDEVNAADLVYILVDGRIASSGSPAELLETGLPVTVSIDQALDDPSRLPGVLQHRVEGHRTTMTTHDSDRLVMALADAGLVDGLRVVGGDLESAFLQITEQSGEVSA</sequence>
<evidence type="ECO:0000256" key="2">
    <source>
        <dbReference type="ARBA" id="ARBA00022448"/>
    </source>
</evidence>
<dbReference type="CDD" id="cd03230">
    <property type="entry name" value="ABC_DR_subfamily_A"/>
    <property type="match status" value="1"/>
</dbReference>
<gene>
    <name evidence="7" type="ORF">VV02_08960</name>
</gene>
<dbReference type="PATRIC" id="fig|571913.6.peg.1831"/>
<dbReference type="SUPFAM" id="SSF52540">
    <property type="entry name" value="P-loop containing nucleoside triphosphate hydrolases"/>
    <property type="match status" value="1"/>
</dbReference>
<keyword evidence="8" id="KW-1185">Reference proteome</keyword>
<dbReference type="GO" id="GO:0016887">
    <property type="term" value="F:ATP hydrolysis activity"/>
    <property type="evidence" value="ECO:0007669"/>
    <property type="project" value="InterPro"/>
</dbReference>
<dbReference type="GO" id="GO:0005886">
    <property type="term" value="C:plasma membrane"/>
    <property type="evidence" value="ECO:0007669"/>
    <property type="project" value="UniProtKB-SubCell"/>
</dbReference>
<evidence type="ECO:0000256" key="4">
    <source>
        <dbReference type="ARBA" id="ARBA00022840"/>
    </source>
</evidence>
<name>A0A0K1JPY6_9MICO</name>
<dbReference type="InterPro" id="IPR003593">
    <property type="entry name" value="AAA+_ATPase"/>
</dbReference>
<keyword evidence="4" id="KW-0067">ATP-binding</keyword>
<dbReference type="AlphaFoldDB" id="A0A0K1JPY6"/>
<keyword evidence="2" id="KW-0813">Transport</keyword>
<evidence type="ECO:0000313" key="8">
    <source>
        <dbReference type="Proteomes" id="UP000066480"/>
    </source>
</evidence>
<dbReference type="InterPro" id="IPR003439">
    <property type="entry name" value="ABC_transporter-like_ATP-bd"/>
</dbReference>
<dbReference type="STRING" id="571913.VV02_08960"/>
<dbReference type="PROSITE" id="PS50893">
    <property type="entry name" value="ABC_TRANSPORTER_2"/>
    <property type="match status" value="1"/>
</dbReference>
<dbReference type="SMART" id="SM00382">
    <property type="entry name" value="AAA"/>
    <property type="match status" value="1"/>
</dbReference>
<reference evidence="7 8" key="1">
    <citation type="submission" date="2015-03" db="EMBL/GenBank/DDBJ databases">
        <title>Luteipulveratus halotolerans sp. nov., a novel actinobacterium (Dermacoccaceae) from Sarawak, Malaysia.</title>
        <authorList>
            <person name="Juboi H."/>
            <person name="Basik A."/>
            <person name="Shamsul S.S."/>
            <person name="Arnold P."/>
            <person name="Schmitt E.K."/>
            <person name="Sanglier J.-J."/>
            <person name="Yeo T."/>
        </authorList>
    </citation>
    <scope>NUCLEOTIDE SEQUENCE [LARGE SCALE GENOMIC DNA]</scope>
    <source>
        <strain evidence="7 8">MN07-A0370</strain>
    </source>
</reference>
<dbReference type="InterPro" id="IPR027417">
    <property type="entry name" value="P-loop_NTPase"/>
</dbReference>
<evidence type="ECO:0000256" key="3">
    <source>
        <dbReference type="ARBA" id="ARBA00022741"/>
    </source>
</evidence>
<dbReference type="EMBL" id="CP011112">
    <property type="protein sequence ID" value="AKU18771.1"/>
    <property type="molecule type" value="Genomic_DNA"/>
</dbReference>
<keyword evidence="3" id="KW-0547">Nucleotide-binding</keyword>
<dbReference type="Gene3D" id="3.40.50.300">
    <property type="entry name" value="P-loop containing nucleotide triphosphate hydrolases"/>
    <property type="match status" value="1"/>
</dbReference>
<proteinExistence type="predicted"/>
<dbReference type="PANTHER" id="PTHR42711:SF17">
    <property type="entry name" value="ABC TRANSPORTER ATP-BINDING PROTEIN"/>
    <property type="match status" value="1"/>
</dbReference>
<organism evidence="7 8">
    <name type="scientific">Luteipulveratus mongoliensis</name>
    <dbReference type="NCBI Taxonomy" id="571913"/>
    <lineage>
        <taxon>Bacteria</taxon>
        <taxon>Bacillati</taxon>
        <taxon>Actinomycetota</taxon>
        <taxon>Actinomycetes</taxon>
        <taxon>Micrococcales</taxon>
        <taxon>Dermacoccaceae</taxon>
        <taxon>Luteipulveratus</taxon>
    </lineage>
</organism>
<dbReference type="InterPro" id="IPR050763">
    <property type="entry name" value="ABC_transporter_ATP-binding"/>
</dbReference>